<dbReference type="STRING" id="236234.A0A1J9QUE6"/>
<dbReference type="Gene3D" id="1.10.1520.10">
    <property type="entry name" value="Ribonuclease III domain"/>
    <property type="match status" value="1"/>
</dbReference>
<evidence type="ECO:0000259" key="1">
    <source>
        <dbReference type="PROSITE" id="PS50142"/>
    </source>
</evidence>
<reference evidence="2 3" key="1">
    <citation type="submission" date="2016-10" db="EMBL/GenBank/DDBJ databases">
        <title>Proteomics and genomics reveal pathogen-plant mechanisms compatible with a hemibiotrophic lifestyle of Diplodia corticola.</title>
        <authorList>
            <person name="Fernandes I."/>
            <person name="De Jonge R."/>
            <person name="Van De Peer Y."/>
            <person name="Devreese B."/>
            <person name="Alves A."/>
            <person name="Esteves A.C."/>
        </authorList>
    </citation>
    <scope>NUCLEOTIDE SEQUENCE [LARGE SCALE GENOMIC DNA]</scope>
    <source>
        <strain evidence="2 3">CBS 112549</strain>
    </source>
</reference>
<accession>A0A1J9QUE6</accession>
<dbReference type="Pfam" id="PF14622">
    <property type="entry name" value="Ribonucleas_3_3"/>
    <property type="match status" value="1"/>
</dbReference>
<dbReference type="GO" id="GO:0004525">
    <property type="term" value="F:ribonuclease III activity"/>
    <property type="evidence" value="ECO:0007669"/>
    <property type="project" value="InterPro"/>
</dbReference>
<dbReference type="OrthoDB" id="67027at2759"/>
<sequence length="146" mass="16004">MQQVERVLGYEFSNSKLRDEALLAAGTSVSDPKVRGDLRGNKRLAMVGDAVLQLVVLEKWYGEGTDPSVGNKLLKETVSNAALRVRASKAHLQHMIRLNPCQKGEAPQETLASTVEALVGAVWFDSSGDIDMVREVMAKLGVFRHE</sequence>
<proteinExistence type="predicted"/>
<organism evidence="2 3">
    <name type="scientific">Diplodia corticola</name>
    <dbReference type="NCBI Taxonomy" id="236234"/>
    <lineage>
        <taxon>Eukaryota</taxon>
        <taxon>Fungi</taxon>
        <taxon>Dikarya</taxon>
        <taxon>Ascomycota</taxon>
        <taxon>Pezizomycotina</taxon>
        <taxon>Dothideomycetes</taxon>
        <taxon>Dothideomycetes incertae sedis</taxon>
        <taxon>Botryosphaeriales</taxon>
        <taxon>Botryosphaeriaceae</taxon>
        <taxon>Diplodia</taxon>
    </lineage>
</organism>
<keyword evidence="3" id="KW-1185">Reference proteome</keyword>
<protein>
    <submittedName>
        <fullName evidence="2">Rnase iii</fullName>
    </submittedName>
</protein>
<comment type="caution">
    <text evidence="2">The sequence shown here is derived from an EMBL/GenBank/DDBJ whole genome shotgun (WGS) entry which is preliminary data.</text>
</comment>
<dbReference type="Proteomes" id="UP000183809">
    <property type="component" value="Unassembled WGS sequence"/>
</dbReference>
<dbReference type="GeneID" id="31015348"/>
<dbReference type="SMART" id="SM00535">
    <property type="entry name" value="RIBOc"/>
    <property type="match status" value="1"/>
</dbReference>
<dbReference type="PROSITE" id="PS50142">
    <property type="entry name" value="RNASE_3_2"/>
    <property type="match status" value="1"/>
</dbReference>
<feature type="domain" description="RNase III" evidence="1">
    <location>
        <begin position="1"/>
        <end position="127"/>
    </location>
</feature>
<dbReference type="InterPro" id="IPR000999">
    <property type="entry name" value="RNase_III_dom"/>
</dbReference>
<evidence type="ECO:0000313" key="2">
    <source>
        <dbReference type="EMBL" id="OJD32590.1"/>
    </source>
</evidence>
<dbReference type="EMBL" id="MNUE01000037">
    <property type="protein sequence ID" value="OJD32590.1"/>
    <property type="molecule type" value="Genomic_DNA"/>
</dbReference>
<dbReference type="SUPFAM" id="SSF69065">
    <property type="entry name" value="RNase III domain-like"/>
    <property type="match status" value="1"/>
</dbReference>
<dbReference type="CDD" id="cd00593">
    <property type="entry name" value="RIBOc"/>
    <property type="match status" value="1"/>
</dbReference>
<dbReference type="AlphaFoldDB" id="A0A1J9QUE6"/>
<gene>
    <name evidence="2" type="ORF">BKCO1_37000200</name>
</gene>
<dbReference type="RefSeq" id="XP_020128850.1">
    <property type="nucleotide sequence ID" value="XM_020275087.1"/>
</dbReference>
<name>A0A1J9QUE6_9PEZI</name>
<dbReference type="GO" id="GO:0006396">
    <property type="term" value="P:RNA processing"/>
    <property type="evidence" value="ECO:0007669"/>
    <property type="project" value="InterPro"/>
</dbReference>
<evidence type="ECO:0000313" key="3">
    <source>
        <dbReference type="Proteomes" id="UP000183809"/>
    </source>
</evidence>
<dbReference type="InterPro" id="IPR036389">
    <property type="entry name" value="RNase_III_sf"/>
</dbReference>